<keyword evidence="1" id="KW-1133">Transmembrane helix</keyword>
<proteinExistence type="predicted"/>
<dbReference type="EMBL" id="LSTQ01000024">
    <property type="protein sequence ID" value="OAH25894.1"/>
    <property type="molecule type" value="Genomic_DNA"/>
</dbReference>
<organism evidence="2 3">
    <name type="scientific">Corynebacterium stationis</name>
    <dbReference type="NCBI Taxonomy" id="1705"/>
    <lineage>
        <taxon>Bacteria</taxon>
        <taxon>Bacillati</taxon>
        <taxon>Actinomycetota</taxon>
        <taxon>Actinomycetes</taxon>
        <taxon>Mycobacteriales</taxon>
        <taxon>Corynebacteriaceae</taxon>
        <taxon>Corynebacterium</taxon>
    </lineage>
</organism>
<evidence type="ECO:0000313" key="2">
    <source>
        <dbReference type="EMBL" id="OAH25894.1"/>
    </source>
</evidence>
<feature type="transmembrane region" description="Helical" evidence="1">
    <location>
        <begin position="294"/>
        <end position="313"/>
    </location>
</feature>
<dbReference type="STRING" id="1705.CA21670_01625"/>
<evidence type="ECO:0008006" key="4">
    <source>
        <dbReference type="Google" id="ProtNLM"/>
    </source>
</evidence>
<dbReference type="Pfam" id="PF11271">
    <property type="entry name" value="PorA"/>
    <property type="match status" value="1"/>
</dbReference>
<dbReference type="RefSeq" id="WP_066840226.1">
    <property type="nucleotide sequence ID" value="NZ_LSTQ01000024.1"/>
</dbReference>
<sequence>MLPKSRVISIVLLGLGAALLVAGIIAPQFLHASARLPLDLSGATYTLTDEDGAAVEFSEDGTDEYTGPVTYQMHVDLQEPADANNATVSIGESTLRGHAEDAAISNLVQAQIWNYSIDRVTGEATSEADISYQLASPMATSAVEGYWFKFPSNAEKTTYPAFDPTLRAARDAVFEEELDIDGRTVYRYHQDIAPENVATLYAGAFNTTTLETEDGGTEAGYLFHSGTRDLYVDQETGLLVGLDVDIHDYYADREGNADHDALVLQAASSDEDRSAMLAQAGKVPREATAHNVRLGLLIGGGVLIALGAFGTFWPRRKN</sequence>
<dbReference type="AlphaFoldDB" id="A0A177IAY7"/>
<gene>
    <name evidence="2" type="ORF">AYJ05_00090</name>
</gene>
<name>A0A177IAY7_9CORY</name>
<protein>
    <recommendedName>
        <fullName evidence="4">DUF3068 domain-containing protein</fullName>
    </recommendedName>
</protein>
<comment type="caution">
    <text evidence="2">The sequence shown here is derived from an EMBL/GenBank/DDBJ whole genome shotgun (WGS) entry which is preliminary data.</text>
</comment>
<evidence type="ECO:0000256" key="1">
    <source>
        <dbReference type="SAM" id="Phobius"/>
    </source>
</evidence>
<keyword evidence="1" id="KW-0812">Transmembrane</keyword>
<accession>A0A177IAY7</accession>
<keyword evidence="3" id="KW-1185">Reference proteome</keyword>
<dbReference type="InterPro" id="IPR021424">
    <property type="entry name" value="PorA"/>
</dbReference>
<dbReference type="OrthoDB" id="153031at2"/>
<keyword evidence="1" id="KW-0472">Membrane</keyword>
<dbReference type="Proteomes" id="UP000076947">
    <property type="component" value="Unassembled WGS sequence"/>
</dbReference>
<reference evidence="3" key="1">
    <citation type="submission" date="2016-02" db="EMBL/GenBank/DDBJ databases">
        <authorList>
            <person name="Kaur G."/>
            <person name="Nair G.R."/>
            <person name="Mayilraj S."/>
        </authorList>
    </citation>
    <scope>NUCLEOTIDE SEQUENCE [LARGE SCALE GENOMIC DNA]</scope>
    <source>
        <strain evidence="3">GA-15</strain>
    </source>
</reference>
<evidence type="ECO:0000313" key="3">
    <source>
        <dbReference type="Proteomes" id="UP000076947"/>
    </source>
</evidence>